<reference evidence="2 3" key="1">
    <citation type="journal article" date="2023" name="Sci. Data">
        <title>Genome assembly of the Korean intertidal mud-creeper Batillaria attramentaria.</title>
        <authorList>
            <person name="Patra A.K."/>
            <person name="Ho P.T."/>
            <person name="Jun S."/>
            <person name="Lee S.J."/>
            <person name="Kim Y."/>
            <person name="Won Y.J."/>
        </authorList>
    </citation>
    <scope>NUCLEOTIDE SEQUENCE [LARGE SCALE GENOMIC DNA]</scope>
    <source>
        <strain evidence="2">Wonlab-2016</strain>
    </source>
</reference>
<comment type="caution">
    <text evidence="2">The sequence shown here is derived from an EMBL/GenBank/DDBJ whole genome shotgun (WGS) entry which is preliminary data.</text>
</comment>
<evidence type="ECO:0000313" key="3">
    <source>
        <dbReference type="Proteomes" id="UP001519460"/>
    </source>
</evidence>
<proteinExistence type="predicted"/>
<gene>
    <name evidence="2" type="ORF">BaRGS_00033354</name>
</gene>
<feature type="region of interest" description="Disordered" evidence="1">
    <location>
        <begin position="1"/>
        <end position="20"/>
    </location>
</feature>
<accession>A0ABD0JKP9</accession>
<evidence type="ECO:0000256" key="1">
    <source>
        <dbReference type="SAM" id="MobiDB-lite"/>
    </source>
</evidence>
<dbReference type="Proteomes" id="UP001519460">
    <property type="component" value="Unassembled WGS sequence"/>
</dbReference>
<dbReference type="AlphaFoldDB" id="A0ABD0JKP9"/>
<organism evidence="2 3">
    <name type="scientific">Batillaria attramentaria</name>
    <dbReference type="NCBI Taxonomy" id="370345"/>
    <lineage>
        <taxon>Eukaryota</taxon>
        <taxon>Metazoa</taxon>
        <taxon>Spiralia</taxon>
        <taxon>Lophotrochozoa</taxon>
        <taxon>Mollusca</taxon>
        <taxon>Gastropoda</taxon>
        <taxon>Caenogastropoda</taxon>
        <taxon>Sorbeoconcha</taxon>
        <taxon>Cerithioidea</taxon>
        <taxon>Batillariidae</taxon>
        <taxon>Batillaria</taxon>
    </lineage>
</organism>
<sequence>MAEVPPTTFRFVSGRKTSDNDRRHTVFSTVLTQSVKLPGTSRTAQEENRARPVYDWRGDEMSPQLGHQPSQTGRKFPGCLPWPPGLRPQDRFSVGTKTWKSATRPVLRASH</sequence>
<dbReference type="EMBL" id="JACVVK020000407">
    <property type="protein sequence ID" value="KAK7475404.1"/>
    <property type="molecule type" value="Genomic_DNA"/>
</dbReference>
<evidence type="ECO:0000313" key="2">
    <source>
        <dbReference type="EMBL" id="KAK7475404.1"/>
    </source>
</evidence>
<feature type="compositionally biased region" description="Basic and acidic residues" evidence="1">
    <location>
        <begin position="44"/>
        <end position="60"/>
    </location>
</feature>
<name>A0ABD0JKP9_9CAEN</name>
<protein>
    <submittedName>
        <fullName evidence="2">Uncharacterized protein</fullName>
    </submittedName>
</protein>
<feature type="region of interest" description="Disordered" evidence="1">
    <location>
        <begin position="38"/>
        <end position="111"/>
    </location>
</feature>
<keyword evidence="3" id="KW-1185">Reference proteome</keyword>